<sequence>MMRKIWVITAIILITVSECVPALAVSSVPYHTYNYDYWGYIYYTPAAYIPAGNVSGTGAGSGPFNNPQDIFVADDRRIYVADTGNNRIVVLNERMKLERIIDSFENSGKTDAFNAPHGIFVTSDNKLYIADTNNFRIVVLNEDGTLNRIISNPTSEVLPEDFVFAPLKVVTDYAERVYVVAKNMFQGIMAFDENGNFTGFIGTIKVTISTYEKIWRRFSTKKQREKQIQFIPTEFTGLDIDDDGFVYATNIDADGKQSVRKLNPKGQDVIKKSTRNVTGEIPLSGDMHWRLSGDYSGASRIVDVVYRGSGIYSILDFTRGRIFTYDDEGNLLYIFGGRGSQEGTFKNPVAIEADGDRILVLDSYRGEIMTFVETRYGNLINEAVKLRYDGDEASAVELWKQVLELDSNYELAYVGIGKSYLAAGENKKAMEYFRLGMDREYYSIAYKRYRDDILEDNLGYIFTGIVVLVLARFVFSLVRKIKAANGRKRAVT</sequence>
<feature type="signal peptide" evidence="4">
    <location>
        <begin position="1"/>
        <end position="24"/>
    </location>
</feature>
<evidence type="ECO:0000256" key="4">
    <source>
        <dbReference type="SAM" id="SignalP"/>
    </source>
</evidence>
<dbReference type="GO" id="GO:0008270">
    <property type="term" value="F:zinc ion binding"/>
    <property type="evidence" value="ECO:0007669"/>
    <property type="project" value="UniProtKB-KW"/>
</dbReference>
<evidence type="ECO:0000313" key="6">
    <source>
        <dbReference type="Proteomes" id="UP000092971"/>
    </source>
</evidence>
<dbReference type="CDD" id="cd05819">
    <property type="entry name" value="NHL"/>
    <property type="match status" value="1"/>
</dbReference>
<dbReference type="Gene3D" id="2.120.10.30">
    <property type="entry name" value="TolB, C-terminal domain"/>
    <property type="match status" value="1"/>
</dbReference>
<keyword evidence="3" id="KW-1133">Transmembrane helix</keyword>
<dbReference type="InterPro" id="IPR050952">
    <property type="entry name" value="TRIM-NHL_E3_ligases"/>
</dbReference>
<evidence type="ECO:0000256" key="2">
    <source>
        <dbReference type="PROSITE-ProRule" id="PRU00504"/>
    </source>
</evidence>
<dbReference type="AlphaFoldDB" id="A0A1B1YCL9"/>
<dbReference type="Gene3D" id="1.25.40.10">
    <property type="entry name" value="Tetratricopeptide repeat domain"/>
    <property type="match status" value="1"/>
</dbReference>
<name>A0A1B1YCL9_THEST</name>
<dbReference type="Proteomes" id="UP000092971">
    <property type="component" value="Chromosome"/>
</dbReference>
<feature type="repeat" description="NHL" evidence="2">
    <location>
        <begin position="51"/>
        <end position="94"/>
    </location>
</feature>
<keyword evidence="1" id="KW-0677">Repeat</keyword>
<dbReference type="SUPFAM" id="SSF48452">
    <property type="entry name" value="TPR-like"/>
    <property type="match status" value="1"/>
</dbReference>
<dbReference type="InterPro" id="IPR011042">
    <property type="entry name" value="6-blade_b-propeller_TolB-like"/>
</dbReference>
<keyword evidence="3" id="KW-0812">Transmembrane</keyword>
<accession>A0A1B1YCL9</accession>
<feature type="chain" id="PRO_5008532734" evidence="4">
    <location>
        <begin position="25"/>
        <end position="492"/>
    </location>
</feature>
<reference evidence="5 6" key="1">
    <citation type="submission" date="2016-02" db="EMBL/GenBank/DDBJ databases">
        <title>Comparison of Clostridium stercorarium subspecies using comparative genomics and transcriptomics.</title>
        <authorList>
            <person name="Schellenberg J."/>
            <person name="Thallinger G."/>
            <person name="Levin D.B."/>
            <person name="Zhang X."/>
            <person name="Alvare G."/>
            <person name="Fristensky B."/>
            <person name="Sparling R."/>
        </authorList>
    </citation>
    <scope>NUCLEOTIDE SEQUENCE [LARGE SCALE GENOMIC DNA]</scope>
    <source>
        <strain evidence="5 6">DSM 2910</strain>
    </source>
</reference>
<dbReference type="RefSeq" id="WP_065820698.1">
    <property type="nucleotide sequence ID" value="NZ_CP014672.1"/>
</dbReference>
<dbReference type="SUPFAM" id="SSF63825">
    <property type="entry name" value="YWTD domain"/>
    <property type="match status" value="2"/>
</dbReference>
<feature type="repeat" description="NHL" evidence="2">
    <location>
        <begin position="108"/>
        <end position="143"/>
    </location>
</feature>
<dbReference type="InterPro" id="IPR001258">
    <property type="entry name" value="NHL_repeat"/>
</dbReference>
<evidence type="ECO:0000313" key="5">
    <source>
        <dbReference type="EMBL" id="ANW98504.1"/>
    </source>
</evidence>
<evidence type="ECO:0000256" key="3">
    <source>
        <dbReference type="SAM" id="Phobius"/>
    </source>
</evidence>
<dbReference type="OrthoDB" id="9799230at2"/>
<proteinExistence type="predicted"/>
<dbReference type="PANTHER" id="PTHR24104:SF25">
    <property type="entry name" value="PROTEIN LIN-41"/>
    <property type="match status" value="1"/>
</dbReference>
<keyword evidence="3" id="KW-0472">Membrane</keyword>
<dbReference type="EMBL" id="CP014672">
    <property type="protein sequence ID" value="ANW98504.1"/>
    <property type="molecule type" value="Genomic_DNA"/>
</dbReference>
<evidence type="ECO:0000256" key="1">
    <source>
        <dbReference type="ARBA" id="ARBA00022737"/>
    </source>
</evidence>
<dbReference type="PANTHER" id="PTHR24104">
    <property type="entry name" value="E3 UBIQUITIN-PROTEIN LIGASE NHLRC1-RELATED"/>
    <property type="match status" value="1"/>
</dbReference>
<organism evidence="5 6">
    <name type="scientific">Thermoclostridium stercorarium subsp. thermolacticum DSM 2910</name>
    <dbReference type="NCBI Taxonomy" id="1121336"/>
    <lineage>
        <taxon>Bacteria</taxon>
        <taxon>Bacillati</taxon>
        <taxon>Bacillota</taxon>
        <taxon>Clostridia</taxon>
        <taxon>Eubacteriales</taxon>
        <taxon>Oscillospiraceae</taxon>
        <taxon>Thermoclostridium</taxon>
    </lineage>
</organism>
<feature type="transmembrane region" description="Helical" evidence="3">
    <location>
        <begin position="458"/>
        <end position="478"/>
    </location>
</feature>
<gene>
    <name evidence="5" type="ORF">CSTERTH_05340</name>
</gene>
<keyword evidence="4" id="KW-0732">Signal</keyword>
<dbReference type="InterPro" id="IPR011990">
    <property type="entry name" value="TPR-like_helical_dom_sf"/>
</dbReference>
<dbReference type="PROSITE" id="PS51125">
    <property type="entry name" value="NHL"/>
    <property type="match status" value="2"/>
</dbReference>
<protein>
    <submittedName>
        <fullName evidence="5">Gluconolactonase</fullName>
    </submittedName>
</protein>
<dbReference type="Pfam" id="PF01436">
    <property type="entry name" value="NHL"/>
    <property type="match status" value="2"/>
</dbReference>